<evidence type="ECO:0000313" key="2">
    <source>
        <dbReference type="EMBL" id="KAF2491999.1"/>
    </source>
</evidence>
<dbReference type="OrthoDB" id="3944408at2759"/>
<evidence type="ECO:0000259" key="1">
    <source>
        <dbReference type="Pfam" id="PF22980"/>
    </source>
</evidence>
<dbReference type="Pfam" id="PF22980">
    <property type="entry name" value="Myb_DNA-bind_8"/>
    <property type="match status" value="1"/>
</dbReference>
<organism evidence="2 3">
    <name type="scientific">Lophium mytilinum</name>
    <dbReference type="NCBI Taxonomy" id="390894"/>
    <lineage>
        <taxon>Eukaryota</taxon>
        <taxon>Fungi</taxon>
        <taxon>Dikarya</taxon>
        <taxon>Ascomycota</taxon>
        <taxon>Pezizomycotina</taxon>
        <taxon>Dothideomycetes</taxon>
        <taxon>Pleosporomycetidae</taxon>
        <taxon>Mytilinidiales</taxon>
        <taxon>Mytilinidiaceae</taxon>
        <taxon>Lophium</taxon>
    </lineage>
</organism>
<dbReference type="InterPro" id="IPR054505">
    <property type="entry name" value="Myb_DNA-bind_8"/>
</dbReference>
<feature type="domain" description="Myb-like DNA-binding" evidence="1">
    <location>
        <begin position="5"/>
        <end position="53"/>
    </location>
</feature>
<protein>
    <recommendedName>
        <fullName evidence="1">Myb-like DNA-binding domain-containing protein</fullName>
    </recommendedName>
</protein>
<name>A0A6A6QIT3_9PEZI</name>
<sequence>MPSEDENIRFLYLILTINGSPSALIDWDAVGAALALKKGAVTKRWSRLQKAIKDGANPGPSAHEFLWLLVKHTNGEAGKVCS</sequence>
<gene>
    <name evidence="2" type="ORF">BU16DRAFT_100497</name>
</gene>
<keyword evidence="3" id="KW-1185">Reference proteome</keyword>
<accession>A0A6A6QIT3</accession>
<proteinExistence type="predicted"/>
<dbReference type="Proteomes" id="UP000799750">
    <property type="component" value="Unassembled WGS sequence"/>
</dbReference>
<dbReference type="AlphaFoldDB" id="A0A6A6QIT3"/>
<reference evidence="2" key="1">
    <citation type="journal article" date="2020" name="Stud. Mycol.">
        <title>101 Dothideomycetes genomes: a test case for predicting lifestyles and emergence of pathogens.</title>
        <authorList>
            <person name="Haridas S."/>
            <person name="Albert R."/>
            <person name="Binder M."/>
            <person name="Bloem J."/>
            <person name="Labutti K."/>
            <person name="Salamov A."/>
            <person name="Andreopoulos B."/>
            <person name="Baker S."/>
            <person name="Barry K."/>
            <person name="Bills G."/>
            <person name="Bluhm B."/>
            <person name="Cannon C."/>
            <person name="Castanera R."/>
            <person name="Culley D."/>
            <person name="Daum C."/>
            <person name="Ezra D."/>
            <person name="Gonzalez J."/>
            <person name="Henrissat B."/>
            <person name="Kuo A."/>
            <person name="Liang C."/>
            <person name="Lipzen A."/>
            <person name="Lutzoni F."/>
            <person name="Magnuson J."/>
            <person name="Mondo S."/>
            <person name="Nolan M."/>
            <person name="Ohm R."/>
            <person name="Pangilinan J."/>
            <person name="Park H.-J."/>
            <person name="Ramirez L."/>
            <person name="Alfaro M."/>
            <person name="Sun H."/>
            <person name="Tritt A."/>
            <person name="Yoshinaga Y."/>
            <person name="Zwiers L.-H."/>
            <person name="Turgeon B."/>
            <person name="Goodwin S."/>
            <person name="Spatafora J."/>
            <person name="Crous P."/>
            <person name="Grigoriev I."/>
        </authorList>
    </citation>
    <scope>NUCLEOTIDE SEQUENCE</scope>
    <source>
        <strain evidence="2">CBS 269.34</strain>
    </source>
</reference>
<dbReference type="EMBL" id="MU004194">
    <property type="protein sequence ID" value="KAF2491999.1"/>
    <property type="molecule type" value="Genomic_DNA"/>
</dbReference>
<evidence type="ECO:0000313" key="3">
    <source>
        <dbReference type="Proteomes" id="UP000799750"/>
    </source>
</evidence>